<dbReference type="SUPFAM" id="SSF53850">
    <property type="entry name" value="Periplasmic binding protein-like II"/>
    <property type="match status" value="1"/>
</dbReference>
<dbReference type="PROSITE" id="PS51257">
    <property type="entry name" value="PROKAR_LIPOPROTEIN"/>
    <property type="match status" value="1"/>
</dbReference>
<dbReference type="RefSeq" id="WP_317790890.1">
    <property type="nucleotide sequence ID" value="NZ_AP028461.1"/>
</dbReference>
<keyword evidence="4" id="KW-1185">Reference proteome</keyword>
<reference evidence="4" key="1">
    <citation type="journal article" date="2019" name="Int. J. Syst. Evol. Microbiol.">
        <title>The Global Catalogue of Microorganisms (GCM) 10K type strain sequencing project: providing services to taxonomists for standard genome sequencing and annotation.</title>
        <authorList>
            <consortium name="The Broad Institute Genomics Platform"/>
            <consortium name="The Broad Institute Genome Sequencing Center for Infectious Disease"/>
            <person name="Wu L."/>
            <person name="Ma J."/>
        </authorList>
    </citation>
    <scope>NUCLEOTIDE SEQUENCE [LARGE SCALE GENOMIC DNA]</scope>
    <source>
        <strain evidence="4">CCM 7526</strain>
    </source>
</reference>
<dbReference type="Proteomes" id="UP001597183">
    <property type="component" value="Unassembled WGS sequence"/>
</dbReference>
<keyword evidence="2" id="KW-0732">Signal</keyword>
<evidence type="ECO:0000256" key="2">
    <source>
        <dbReference type="SAM" id="SignalP"/>
    </source>
</evidence>
<sequence length="173" mass="17525">MRGFIAVLLAGVLAVGGCAGVPDKGEENLIGPTAPSSGAGDGSGRGTGDGSGTGDVGPQAELVELKVAVDESLAEAFAQVEHGFEMNHPNIEVVLSYGEGSTLADRIAGGEPADVFVTDDPFAARDVTLNAEPVAVGRVSLVLVKPGAGDKFVNFVRDGDGRRILIDSGLLRP</sequence>
<feature type="signal peptide" evidence="2">
    <location>
        <begin position="1"/>
        <end position="19"/>
    </location>
</feature>
<protein>
    <submittedName>
        <fullName evidence="3">Molybdate ABC transporter substrate-binding protein</fullName>
    </submittedName>
</protein>
<feature type="compositionally biased region" description="Gly residues" evidence="1">
    <location>
        <begin position="39"/>
        <end position="55"/>
    </location>
</feature>
<comment type="caution">
    <text evidence="3">The sequence shown here is derived from an EMBL/GenBank/DDBJ whole genome shotgun (WGS) entry which is preliminary data.</text>
</comment>
<evidence type="ECO:0000313" key="4">
    <source>
        <dbReference type="Proteomes" id="UP001597183"/>
    </source>
</evidence>
<dbReference type="Pfam" id="PF13531">
    <property type="entry name" value="SBP_bac_11"/>
    <property type="match status" value="1"/>
</dbReference>
<dbReference type="Gene3D" id="3.40.190.10">
    <property type="entry name" value="Periplasmic binding protein-like II"/>
    <property type="match status" value="1"/>
</dbReference>
<feature type="chain" id="PRO_5045104085" evidence="2">
    <location>
        <begin position="20"/>
        <end position="173"/>
    </location>
</feature>
<accession>A0ABW4AJ71</accession>
<feature type="region of interest" description="Disordered" evidence="1">
    <location>
        <begin position="26"/>
        <end position="57"/>
    </location>
</feature>
<gene>
    <name evidence="3" type="ORF">ACFQ5G_33115</name>
</gene>
<organism evidence="3 4">
    <name type="scientific">Actinoplanes sichuanensis</name>
    <dbReference type="NCBI Taxonomy" id="512349"/>
    <lineage>
        <taxon>Bacteria</taxon>
        <taxon>Bacillati</taxon>
        <taxon>Actinomycetota</taxon>
        <taxon>Actinomycetes</taxon>
        <taxon>Micromonosporales</taxon>
        <taxon>Micromonosporaceae</taxon>
        <taxon>Actinoplanes</taxon>
    </lineage>
</organism>
<proteinExistence type="predicted"/>
<name>A0ABW4AJ71_9ACTN</name>
<dbReference type="EMBL" id="JBHTMK010000043">
    <property type="protein sequence ID" value="MFD1370202.1"/>
    <property type="molecule type" value="Genomic_DNA"/>
</dbReference>
<evidence type="ECO:0000256" key="1">
    <source>
        <dbReference type="SAM" id="MobiDB-lite"/>
    </source>
</evidence>
<evidence type="ECO:0000313" key="3">
    <source>
        <dbReference type="EMBL" id="MFD1370202.1"/>
    </source>
</evidence>